<name>A0A7J7YFD6_MYOMY</name>
<evidence type="ECO:0000259" key="2">
    <source>
        <dbReference type="Pfam" id="PF14893"/>
    </source>
</evidence>
<feature type="compositionally biased region" description="Low complexity" evidence="1">
    <location>
        <begin position="342"/>
        <end position="351"/>
    </location>
</feature>
<feature type="region of interest" description="Disordered" evidence="1">
    <location>
        <begin position="342"/>
        <end position="459"/>
    </location>
</feature>
<evidence type="ECO:0000313" key="5">
    <source>
        <dbReference type="Proteomes" id="UP000527355"/>
    </source>
</evidence>
<sequence length="459" mass="50102">MEVRMLRDWCRWMGISARRGLLILGIPEDCDEDQLHESLEASLWQMGHFEVLGKVFREEDNASAALVELDREVNYALVPREIPGIGRPWTVVFVPRCSGEDFLGRVFHFLEQQGQTVESVAGALGLGLRKVCWLRSVSQAIQPWVETVRYQPLGVFSGRDQPAPGEESFEAWLDHTTDMLLVWQGVSERERRRRLIEGLRGTALQVVHELLAENPARTAQDCLAALIQVFGDHESQATLRLKCLTAQRRSGETLSAFVLRLEVLLQKAMKEGALDKASADHLRVRQVLTRANIIEPLQEALRKLGTVGRRPTFLEMLGLVHETEAWEANIARSLRAQPAQGAAARASAQADARAKAQAEGDKVVEKQQLQEISDNHAPALAGLGQTGPSEAPGGPLPAHMGSVSGAGPGGPGTVPEGLAQVGDREAEEHPQEGLKPIPEESESEDGAGELSPVMSSPGK</sequence>
<dbReference type="PANTHER" id="PTHR23095">
    <property type="entry name" value="PARANEOPLASTIC ANTIGEN"/>
    <property type="match status" value="1"/>
</dbReference>
<evidence type="ECO:0000259" key="3">
    <source>
        <dbReference type="Pfam" id="PF20846"/>
    </source>
</evidence>
<dbReference type="Proteomes" id="UP000527355">
    <property type="component" value="Unassembled WGS sequence"/>
</dbReference>
<protein>
    <submittedName>
        <fullName evidence="4">PNMA family member 6A</fullName>
    </submittedName>
</protein>
<dbReference type="PANTHER" id="PTHR23095:SF40">
    <property type="entry name" value="PARANEOPLASTIC ANTIGEN-LIKE PROTEIN 6A"/>
    <property type="match status" value="1"/>
</dbReference>
<evidence type="ECO:0000313" key="4">
    <source>
        <dbReference type="EMBL" id="KAF6360508.1"/>
    </source>
</evidence>
<feature type="domain" description="Paraneoplastic antigen Ma-like C-terminal" evidence="2">
    <location>
        <begin position="156"/>
        <end position="317"/>
    </location>
</feature>
<reference evidence="4 5" key="1">
    <citation type="journal article" date="2020" name="Nature">
        <title>Six reference-quality genomes reveal evolution of bat adaptations.</title>
        <authorList>
            <person name="Jebb D."/>
            <person name="Huang Z."/>
            <person name="Pippel M."/>
            <person name="Hughes G.M."/>
            <person name="Lavrichenko K."/>
            <person name="Devanna P."/>
            <person name="Winkler S."/>
            <person name="Jermiin L.S."/>
            <person name="Skirmuntt E.C."/>
            <person name="Katzourakis A."/>
            <person name="Burkitt-Gray L."/>
            <person name="Ray D.A."/>
            <person name="Sullivan K.A.M."/>
            <person name="Roscito J.G."/>
            <person name="Kirilenko B.M."/>
            <person name="Davalos L.M."/>
            <person name="Corthals A.P."/>
            <person name="Power M.L."/>
            <person name="Jones G."/>
            <person name="Ransome R.D."/>
            <person name="Dechmann D.K.N."/>
            <person name="Locatelli A.G."/>
            <person name="Puechmaille S.J."/>
            <person name="Fedrigo O."/>
            <person name="Jarvis E.D."/>
            <person name="Hiller M."/>
            <person name="Vernes S.C."/>
            <person name="Myers E.W."/>
            <person name="Teeling E.C."/>
        </authorList>
    </citation>
    <scope>NUCLEOTIDE SEQUENCE [LARGE SCALE GENOMIC DNA]</scope>
    <source>
        <strain evidence="4">MMyoMyo1</strain>
        <tissue evidence="4">Flight muscle</tissue>
    </source>
</reference>
<accession>A0A7J7YFD6</accession>
<comment type="caution">
    <text evidence="4">The sequence shown here is derived from an EMBL/GenBank/DDBJ whole genome shotgun (WGS) entry which is preliminary data.</text>
</comment>
<keyword evidence="5" id="KW-1185">Reference proteome</keyword>
<dbReference type="Pfam" id="PF14893">
    <property type="entry name" value="PNMA"/>
    <property type="match status" value="1"/>
</dbReference>
<feature type="compositionally biased region" description="Basic and acidic residues" evidence="1">
    <location>
        <begin position="352"/>
        <end position="365"/>
    </location>
</feature>
<dbReference type="InterPro" id="IPR026523">
    <property type="entry name" value="PNMA"/>
</dbReference>
<dbReference type="EMBL" id="JABWUV010000004">
    <property type="protein sequence ID" value="KAF6360508.1"/>
    <property type="molecule type" value="Genomic_DNA"/>
</dbReference>
<feature type="compositionally biased region" description="Basic and acidic residues" evidence="1">
    <location>
        <begin position="422"/>
        <end position="432"/>
    </location>
</feature>
<dbReference type="AlphaFoldDB" id="A0A7J7YFD6"/>
<dbReference type="VEuPathDB" id="HostDB:GeneID_118653277"/>
<evidence type="ECO:0000256" key="1">
    <source>
        <dbReference type="SAM" id="MobiDB-lite"/>
    </source>
</evidence>
<proteinExistence type="predicted"/>
<gene>
    <name evidence="4" type="ORF">mMyoMyo1_015446</name>
</gene>
<organism evidence="4 5">
    <name type="scientific">Myotis myotis</name>
    <name type="common">Greater mouse-eared bat</name>
    <name type="synonym">Vespertilio myotis</name>
    <dbReference type="NCBI Taxonomy" id="51298"/>
    <lineage>
        <taxon>Eukaryota</taxon>
        <taxon>Metazoa</taxon>
        <taxon>Chordata</taxon>
        <taxon>Craniata</taxon>
        <taxon>Vertebrata</taxon>
        <taxon>Euteleostomi</taxon>
        <taxon>Mammalia</taxon>
        <taxon>Eutheria</taxon>
        <taxon>Laurasiatheria</taxon>
        <taxon>Chiroptera</taxon>
        <taxon>Yangochiroptera</taxon>
        <taxon>Vespertilionidae</taxon>
        <taxon>Myotis</taxon>
    </lineage>
</organism>
<feature type="domain" description="Paraneoplastic antigen Ma-like N-terminal" evidence="3">
    <location>
        <begin position="1"/>
        <end position="92"/>
    </location>
</feature>
<dbReference type="OrthoDB" id="115435at2759"/>
<dbReference type="InterPro" id="IPR048271">
    <property type="entry name" value="PNMA_N"/>
</dbReference>
<dbReference type="InterPro" id="IPR048270">
    <property type="entry name" value="PNMA_C"/>
</dbReference>
<dbReference type="Pfam" id="PF20846">
    <property type="entry name" value="PNMA_N"/>
    <property type="match status" value="1"/>
</dbReference>